<dbReference type="PANTHER" id="PTHR43661:SF1">
    <property type="entry name" value="PHOSPHOGLUCONATE DEHYDRATASE"/>
    <property type="match status" value="1"/>
</dbReference>
<dbReference type="GO" id="GO:0004456">
    <property type="term" value="F:phosphogluconate dehydratase activity"/>
    <property type="evidence" value="ECO:0007669"/>
    <property type="project" value="UniProtKB-UniRule"/>
</dbReference>
<evidence type="ECO:0000256" key="6">
    <source>
        <dbReference type="ARBA" id="ARBA00023064"/>
    </source>
</evidence>
<dbReference type="AlphaFoldDB" id="A0A1H7T9J3"/>
<dbReference type="Proteomes" id="UP000199664">
    <property type="component" value="Unassembled WGS sequence"/>
</dbReference>
<dbReference type="Pfam" id="PF00920">
    <property type="entry name" value="ILVD_EDD_N"/>
    <property type="match status" value="1"/>
</dbReference>
<dbReference type="InterPro" id="IPR020558">
    <property type="entry name" value="DiOHA_6PGluconate_deHydtase_CS"/>
</dbReference>
<name>A0A1H7T9J3_9HYPH</name>
<keyword evidence="7 9" id="KW-0456">Lyase</keyword>
<dbReference type="InterPro" id="IPR056740">
    <property type="entry name" value="ILV_EDD_C"/>
</dbReference>
<evidence type="ECO:0000313" key="13">
    <source>
        <dbReference type="EMBL" id="SEL80507.1"/>
    </source>
</evidence>
<proteinExistence type="inferred from homology"/>
<evidence type="ECO:0000256" key="3">
    <source>
        <dbReference type="ARBA" id="ARBA00022723"/>
    </source>
</evidence>
<keyword evidence="14" id="KW-1185">Reference proteome</keyword>
<evidence type="ECO:0000256" key="7">
    <source>
        <dbReference type="ARBA" id="ARBA00023239"/>
    </source>
</evidence>
<evidence type="ECO:0000256" key="4">
    <source>
        <dbReference type="ARBA" id="ARBA00023004"/>
    </source>
</evidence>
<dbReference type="Pfam" id="PF24877">
    <property type="entry name" value="ILV_EDD_C"/>
    <property type="match status" value="1"/>
</dbReference>
<comment type="cofactor">
    <cofactor evidence="9">
        <name>[4Fe-4S] cluster</name>
        <dbReference type="ChEBI" id="CHEBI:49883"/>
    </cofactor>
    <text evidence="9">Binds 1 [4Fe-4S] cluster.</text>
</comment>
<evidence type="ECO:0000256" key="8">
    <source>
        <dbReference type="ARBA" id="ARBA00023277"/>
    </source>
</evidence>
<evidence type="ECO:0000256" key="1">
    <source>
        <dbReference type="ARBA" id="ARBA00006486"/>
    </source>
</evidence>
<gene>
    <name evidence="9" type="primary">edd</name>
    <name evidence="13" type="ORF">SAMN04515666_105376</name>
</gene>
<keyword evidence="4 9" id="KW-0408">Iron</keyword>
<dbReference type="GO" id="GO:0009255">
    <property type="term" value="P:Entner-Doudoroff pathway through 6-phosphogluconate"/>
    <property type="evidence" value="ECO:0007669"/>
    <property type="project" value="UniProtKB-UniRule"/>
</dbReference>
<dbReference type="InterPro" id="IPR000581">
    <property type="entry name" value="ILV_EDD_N"/>
</dbReference>
<accession>A0A1H7T9J3</accession>
<organism evidence="13 14">
    <name type="scientific">Bosea lupini</name>
    <dbReference type="NCBI Taxonomy" id="1036779"/>
    <lineage>
        <taxon>Bacteria</taxon>
        <taxon>Pseudomonadati</taxon>
        <taxon>Pseudomonadota</taxon>
        <taxon>Alphaproteobacteria</taxon>
        <taxon>Hyphomicrobiales</taxon>
        <taxon>Boseaceae</taxon>
        <taxon>Bosea</taxon>
    </lineage>
</organism>
<keyword evidence="3 9" id="KW-0479">Metal-binding</keyword>
<evidence type="ECO:0000256" key="9">
    <source>
        <dbReference type="HAMAP-Rule" id="MF_02094"/>
    </source>
</evidence>
<dbReference type="OrthoDB" id="7793094at2"/>
<dbReference type="InterPro" id="IPR004786">
    <property type="entry name" value="6-phosphgluc_deHydtase"/>
</dbReference>
<evidence type="ECO:0000259" key="12">
    <source>
        <dbReference type="Pfam" id="PF24877"/>
    </source>
</evidence>
<comment type="similarity">
    <text evidence="1 9">Belongs to the IlvD/Edd family.</text>
</comment>
<feature type="domain" description="Dihydroxy-acid/6-phosphogluconate dehydratase C-terminal" evidence="12">
    <location>
        <begin position="416"/>
        <end position="608"/>
    </location>
</feature>
<dbReference type="EC" id="4.2.1.12" evidence="9 10"/>
<comment type="catalytic activity">
    <reaction evidence="9">
        <text>6-phospho-D-gluconate = 2-dehydro-3-deoxy-6-phospho-D-gluconate + H2O</text>
        <dbReference type="Rhea" id="RHEA:17277"/>
        <dbReference type="ChEBI" id="CHEBI:15377"/>
        <dbReference type="ChEBI" id="CHEBI:57569"/>
        <dbReference type="ChEBI" id="CHEBI:58759"/>
        <dbReference type="EC" id="4.2.1.12"/>
    </reaction>
</comment>
<dbReference type="PANTHER" id="PTHR43661">
    <property type="entry name" value="D-XYLONATE DEHYDRATASE"/>
    <property type="match status" value="1"/>
</dbReference>
<keyword evidence="8 9" id="KW-0119">Carbohydrate metabolism</keyword>
<dbReference type="STRING" id="1036779.SAMN04515666_105376"/>
<dbReference type="GO" id="GO:0019521">
    <property type="term" value="P:D-gluconate metabolic process"/>
    <property type="evidence" value="ECO:0007669"/>
    <property type="project" value="UniProtKB-KW"/>
</dbReference>
<dbReference type="InterPro" id="IPR042096">
    <property type="entry name" value="Dihydro-acid_dehy_C"/>
</dbReference>
<evidence type="ECO:0000256" key="10">
    <source>
        <dbReference type="NCBIfam" id="TIGR01196"/>
    </source>
</evidence>
<dbReference type="FunFam" id="3.50.30.80:FF:000001">
    <property type="entry name" value="Dihydroxy-acid dehydratase"/>
    <property type="match status" value="1"/>
</dbReference>
<keyword evidence="2 9" id="KW-0004">4Fe-4S</keyword>
<dbReference type="NCBIfam" id="TIGR01196">
    <property type="entry name" value="edd"/>
    <property type="match status" value="1"/>
</dbReference>
<keyword evidence="5 9" id="KW-0411">Iron-sulfur</keyword>
<dbReference type="PROSITE" id="PS00886">
    <property type="entry name" value="ILVD_EDD_1"/>
    <property type="match status" value="1"/>
</dbReference>
<dbReference type="GO" id="GO:0046872">
    <property type="term" value="F:metal ion binding"/>
    <property type="evidence" value="ECO:0007669"/>
    <property type="project" value="UniProtKB-KW"/>
</dbReference>
<reference evidence="14" key="1">
    <citation type="submission" date="2016-10" db="EMBL/GenBank/DDBJ databases">
        <authorList>
            <person name="Varghese N."/>
            <person name="Submissions S."/>
        </authorList>
    </citation>
    <scope>NUCLEOTIDE SEQUENCE [LARGE SCALE GENOMIC DNA]</scope>
    <source>
        <strain evidence="14">LMG 26383,CCUG 61248,R- 45681</strain>
    </source>
</reference>
<comment type="pathway">
    <text evidence="9">Carbohydrate metabolism; Entner-Doudoroff pathway.</text>
</comment>
<feature type="domain" description="Dihydroxy-acid/6-phosphogluconate dehydratase N-terminal" evidence="11">
    <location>
        <begin position="76"/>
        <end position="388"/>
    </location>
</feature>
<dbReference type="Gene3D" id="3.50.30.80">
    <property type="entry name" value="IlvD/EDD C-terminal domain-like"/>
    <property type="match status" value="1"/>
</dbReference>
<dbReference type="InterPro" id="IPR037237">
    <property type="entry name" value="IlvD/EDD_N"/>
</dbReference>
<evidence type="ECO:0000313" key="14">
    <source>
        <dbReference type="Proteomes" id="UP000199664"/>
    </source>
</evidence>
<dbReference type="GO" id="GO:0051539">
    <property type="term" value="F:4 iron, 4 sulfur cluster binding"/>
    <property type="evidence" value="ECO:0007669"/>
    <property type="project" value="UniProtKB-UniRule"/>
</dbReference>
<evidence type="ECO:0000256" key="2">
    <source>
        <dbReference type="ARBA" id="ARBA00022485"/>
    </source>
</evidence>
<dbReference type="GO" id="GO:0005829">
    <property type="term" value="C:cytosol"/>
    <property type="evidence" value="ECO:0007669"/>
    <property type="project" value="TreeGrafter"/>
</dbReference>
<feature type="binding site" evidence="9">
    <location>
        <position position="230"/>
    </location>
    <ligand>
        <name>[4Fe-4S] cluster</name>
        <dbReference type="ChEBI" id="CHEBI:49883"/>
    </ligand>
</feature>
<comment type="function">
    <text evidence="9">Catalyzes the dehydration of 6-phospho-D-gluconate to 2-dehydro-3-deoxy-6-phospho-D-gluconate.</text>
</comment>
<evidence type="ECO:0000259" key="11">
    <source>
        <dbReference type="Pfam" id="PF00920"/>
    </source>
</evidence>
<dbReference type="UniPathway" id="UPA00226"/>
<dbReference type="HAMAP" id="MF_02094">
    <property type="entry name" value="Edd"/>
    <property type="match status" value="1"/>
</dbReference>
<dbReference type="RefSeq" id="WP_091836829.1">
    <property type="nucleotide sequence ID" value="NZ_FOAN01000005.1"/>
</dbReference>
<dbReference type="EMBL" id="FOAN01000005">
    <property type="protein sequence ID" value="SEL80507.1"/>
    <property type="molecule type" value="Genomic_DNA"/>
</dbReference>
<evidence type="ECO:0000256" key="5">
    <source>
        <dbReference type="ARBA" id="ARBA00023014"/>
    </source>
</evidence>
<dbReference type="SUPFAM" id="SSF52016">
    <property type="entry name" value="LeuD/IlvD-like"/>
    <property type="match status" value="1"/>
</dbReference>
<sequence>MTTQANNSLLNARVGEVTERIVRRSHDARQHYLDGVEAAAAAGPRRQRLGCANQAHGFAACGPGDKAMLRAGVGANLAIVTAYNDMLSAHQPYENFPEVIRAAARAAGGVAQVAGGVPAMCDGITQGEAGMELSLFSRDVIALATAVSLSHQTFDAAVFLGICDKIVPGLVIGALSFGHLPAVFIPAGPMTSGLSNDEKSRVRQLFAEGKVDRDALLEAESRSYHGPGTCTFYGTANTNQMVMEIMGLHLPGASFVNPNTPLREALTKAATERAMAITALGNEYKPVGRMLDERAFVNGMVGLHATGGSTNHTMHLVAMAAAAGIRLTWDDFSDLAPVTPLLTRIYPNGKADVNHFHAAGGMGFVIRELLGGGLLHRDVETVLGQGLDAYVREPVLAPDGSLAWRDGAVASGDETVLRGVAAPFQPTGGLTLLTGDLGRAVIKTSAIAKERHVVEAPARVFHSQEALQVAFKAGELTGDLVAVVRFQGPRANGMPELHKLMPPLGVLQDRGLKVALVTDGRLSGASGKVPAAIHVTPEAANGGPIALIRDGDLIRVDAVAGTLTALVDPREWVRRTPAEADLAPSHRGVGRELFEAFRSSVGTADTGATIFGTP</sequence>
<feature type="binding site" evidence="9">
    <location>
        <position position="163"/>
    </location>
    <ligand>
        <name>[4Fe-4S] cluster</name>
        <dbReference type="ChEBI" id="CHEBI:49883"/>
    </ligand>
</feature>
<protein>
    <recommendedName>
        <fullName evidence="9 10">Phosphogluconate dehydratase</fullName>
        <ecNumber evidence="9 10">4.2.1.12</ecNumber>
    </recommendedName>
</protein>
<keyword evidence="6 9" id="KW-0311">Gluconate utilization</keyword>
<dbReference type="SUPFAM" id="SSF143975">
    <property type="entry name" value="IlvD/EDD N-terminal domain-like"/>
    <property type="match status" value="1"/>
</dbReference>
<dbReference type="PROSITE" id="PS00887">
    <property type="entry name" value="ILVD_EDD_2"/>
    <property type="match status" value="1"/>
</dbReference>